<dbReference type="EMBL" id="CAJVPL010002616">
    <property type="protein sequence ID" value="CAG8615489.1"/>
    <property type="molecule type" value="Genomic_DNA"/>
</dbReference>
<name>A0A9N9CUD9_9GLOM</name>
<gene>
    <name evidence="1" type="ORF">AGERDE_LOCUS9808</name>
</gene>
<organism evidence="1 2">
    <name type="scientific">Ambispora gerdemannii</name>
    <dbReference type="NCBI Taxonomy" id="144530"/>
    <lineage>
        <taxon>Eukaryota</taxon>
        <taxon>Fungi</taxon>
        <taxon>Fungi incertae sedis</taxon>
        <taxon>Mucoromycota</taxon>
        <taxon>Glomeromycotina</taxon>
        <taxon>Glomeromycetes</taxon>
        <taxon>Archaeosporales</taxon>
        <taxon>Ambisporaceae</taxon>
        <taxon>Ambispora</taxon>
    </lineage>
</organism>
<comment type="caution">
    <text evidence="1">The sequence shown here is derived from an EMBL/GenBank/DDBJ whole genome shotgun (WGS) entry which is preliminary data.</text>
</comment>
<proteinExistence type="predicted"/>
<dbReference type="Proteomes" id="UP000789831">
    <property type="component" value="Unassembled WGS sequence"/>
</dbReference>
<dbReference type="OrthoDB" id="10012223at2759"/>
<protein>
    <submittedName>
        <fullName evidence="1">10990_t:CDS:1</fullName>
    </submittedName>
</protein>
<sequence>MGSPMSECCSDLARHVVDQGQVLRLKELSWVLDDKKENVSDVILCCHDFYVLTLPLHCIGHFPIAMLTAWGHQLHYHLEIKEWTLSQSRKFAWQQ</sequence>
<keyword evidence="2" id="KW-1185">Reference proteome</keyword>
<dbReference type="AlphaFoldDB" id="A0A9N9CUD9"/>
<evidence type="ECO:0000313" key="1">
    <source>
        <dbReference type="EMBL" id="CAG8615489.1"/>
    </source>
</evidence>
<reference evidence="1" key="1">
    <citation type="submission" date="2021-06" db="EMBL/GenBank/DDBJ databases">
        <authorList>
            <person name="Kallberg Y."/>
            <person name="Tangrot J."/>
            <person name="Rosling A."/>
        </authorList>
    </citation>
    <scope>NUCLEOTIDE SEQUENCE</scope>
    <source>
        <strain evidence="1">MT106</strain>
    </source>
</reference>
<evidence type="ECO:0000313" key="2">
    <source>
        <dbReference type="Proteomes" id="UP000789831"/>
    </source>
</evidence>
<accession>A0A9N9CUD9</accession>